<accession>A0A3L7A2X4</accession>
<sequence>MSERLCARGCDRDALHGFLICDRCASKVNRALTEAPGVVEHLRSLNTPLKAAVYDREIVSGGGPGFAQAPMDLGPIDAADTIVSSLVHWARHFGDTQDYWGLAAGLPSYTSLGHAYRMTKRAAGYLIAHGETIAASIEVLDFMDALFAPPGDTWTIGKAASVYPTRDRPHRHRQPCPGCQRRSIEVAPPGDFHQETKYRCRWETCGWTPPYDELVRWRSYFHGTTTSKEK</sequence>
<proteinExistence type="predicted"/>
<gene>
    <name evidence="1" type="ORF">D9V32_13560</name>
</gene>
<dbReference type="AlphaFoldDB" id="A0A3L7A2X4"/>
<dbReference type="RefSeq" id="WP_121649452.1">
    <property type="nucleotide sequence ID" value="NZ_RCUX01000011.1"/>
</dbReference>
<evidence type="ECO:0000313" key="2">
    <source>
        <dbReference type="Proteomes" id="UP000272503"/>
    </source>
</evidence>
<dbReference type="Proteomes" id="UP000272503">
    <property type="component" value="Unassembled WGS sequence"/>
</dbReference>
<reference evidence="1 2" key="1">
    <citation type="submission" date="2018-10" db="EMBL/GenBank/DDBJ databases">
        <authorList>
            <person name="Li J."/>
        </authorList>
    </citation>
    <scope>NUCLEOTIDE SEQUENCE [LARGE SCALE GENOMIC DNA]</scope>
    <source>
        <strain evidence="1 2">IF 016277</strain>
    </source>
</reference>
<name>A0A3L7A2X4_9MICO</name>
<dbReference type="EMBL" id="RCUX01000011">
    <property type="protein sequence ID" value="RLP74370.1"/>
    <property type="molecule type" value="Genomic_DNA"/>
</dbReference>
<organism evidence="1 2">
    <name type="scientific">Mycetocola tolaasinivorans</name>
    <dbReference type="NCBI Taxonomy" id="76635"/>
    <lineage>
        <taxon>Bacteria</taxon>
        <taxon>Bacillati</taxon>
        <taxon>Actinomycetota</taxon>
        <taxon>Actinomycetes</taxon>
        <taxon>Micrococcales</taxon>
        <taxon>Microbacteriaceae</taxon>
        <taxon>Mycetocola</taxon>
    </lineage>
</organism>
<comment type="caution">
    <text evidence="1">The sequence shown here is derived from an EMBL/GenBank/DDBJ whole genome shotgun (WGS) entry which is preliminary data.</text>
</comment>
<keyword evidence="2" id="KW-1185">Reference proteome</keyword>
<protein>
    <submittedName>
        <fullName evidence="1">Uncharacterized protein</fullName>
    </submittedName>
</protein>
<evidence type="ECO:0000313" key="1">
    <source>
        <dbReference type="EMBL" id="RLP74370.1"/>
    </source>
</evidence>
<dbReference type="OrthoDB" id="5045212at2"/>